<evidence type="ECO:0008006" key="6">
    <source>
        <dbReference type="Google" id="ProtNLM"/>
    </source>
</evidence>
<feature type="transmembrane region" description="Helical" evidence="2">
    <location>
        <begin position="152"/>
        <end position="173"/>
    </location>
</feature>
<evidence type="ECO:0000313" key="4">
    <source>
        <dbReference type="EMBL" id="KAG0267967.1"/>
    </source>
</evidence>
<evidence type="ECO:0000256" key="1">
    <source>
        <dbReference type="SAM" id="MobiDB-lite"/>
    </source>
</evidence>
<dbReference type="Proteomes" id="UP000807716">
    <property type="component" value="Unassembled WGS sequence"/>
</dbReference>
<keyword evidence="2" id="KW-0472">Membrane</keyword>
<sequence length="280" mass="29249">MKSTVLVAVILAVAISAAHGFTCPDAVKITNSCLKLNVLPLVCSDPNVNVPQCNDKQCSQPYIDDYAICQCRGSRTDFFRNANNVEAVIKRCRLTKTTSLSNPYGDPNRYRAGSGTQTFPAATSTVTSQPIVGPTPTRKAAVSYPGYSGGSIAGAVLGLLALSALAFLLALCWRRKREDPIYNQHLLADPRGPTRTVVTEKIEPVVVKAVPSNQVYSGTPSNQVYTSTPAGVGSAGGSTGHLAVDSAGNVGHVAHTGSAGDPVVVTHPNTSYNANTASGY</sequence>
<feature type="signal peptide" evidence="3">
    <location>
        <begin position="1"/>
        <end position="20"/>
    </location>
</feature>
<feature type="chain" id="PRO_5040363783" description="Extracellular membrane protein CFEM domain-containing protein" evidence="3">
    <location>
        <begin position="21"/>
        <end position="280"/>
    </location>
</feature>
<evidence type="ECO:0000256" key="3">
    <source>
        <dbReference type="SAM" id="SignalP"/>
    </source>
</evidence>
<dbReference type="EMBL" id="JAAAJB010000063">
    <property type="protein sequence ID" value="KAG0267967.1"/>
    <property type="molecule type" value="Genomic_DNA"/>
</dbReference>
<feature type="compositionally biased region" description="Polar residues" evidence="1">
    <location>
        <begin position="267"/>
        <end position="280"/>
    </location>
</feature>
<reference evidence="4" key="1">
    <citation type="journal article" date="2020" name="Fungal Divers.">
        <title>Resolving the Mortierellaceae phylogeny through synthesis of multi-gene phylogenetics and phylogenomics.</title>
        <authorList>
            <person name="Vandepol N."/>
            <person name="Liber J."/>
            <person name="Desiro A."/>
            <person name="Na H."/>
            <person name="Kennedy M."/>
            <person name="Barry K."/>
            <person name="Grigoriev I.V."/>
            <person name="Miller A.N."/>
            <person name="O'Donnell K."/>
            <person name="Stajich J.E."/>
            <person name="Bonito G."/>
        </authorList>
    </citation>
    <scope>NUCLEOTIDE SEQUENCE</scope>
    <source>
        <strain evidence="4">BC1065</strain>
    </source>
</reference>
<evidence type="ECO:0000313" key="5">
    <source>
        <dbReference type="Proteomes" id="UP000807716"/>
    </source>
</evidence>
<keyword evidence="2" id="KW-0812">Transmembrane</keyword>
<accession>A0A9P6QKY9</accession>
<dbReference type="AlphaFoldDB" id="A0A9P6QKY9"/>
<keyword evidence="5" id="KW-1185">Reference proteome</keyword>
<comment type="caution">
    <text evidence="4">The sequence shown here is derived from an EMBL/GenBank/DDBJ whole genome shotgun (WGS) entry which is preliminary data.</text>
</comment>
<evidence type="ECO:0000256" key="2">
    <source>
        <dbReference type="SAM" id="Phobius"/>
    </source>
</evidence>
<organism evidence="4 5">
    <name type="scientific">Actinomortierella ambigua</name>
    <dbReference type="NCBI Taxonomy" id="1343610"/>
    <lineage>
        <taxon>Eukaryota</taxon>
        <taxon>Fungi</taxon>
        <taxon>Fungi incertae sedis</taxon>
        <taxon>Mucoromycota</taxon>
        <taxon>Mortierellomycotina</taxon>
        <taxon>Mortierellomycetes</taxon>
        <taxon>Mortierellales</taxon>
        <taxon>Mortierellaceae</taxon>
        <taxon>Actinomortierella</taxon>
    </lineage>
</organism>
<name>A0A9P6QKY9_9FUNG</name>
<feature type="region of interest" description="Disordered" evidence="1">
    <location>
        <begin position="258"/>
        <end position="280"/>
    </location>
</feature>
<dbReference type="OrthoDB" id="2442630at2759"/>
<protein>
    <recommendedName>
        <fullName evidence="6">Extracellular membrane protein CFEM domain-containing protein</fullName>
    </recommendedName>
</protein>
<proteinExistence type="predicted"/>
<gene>
    <name evidence="4" type="ORF">DFQ27_007838</name>
</gene>
<keyword evidence="3" id="KW-0732">Signal</keyword>
<keyword evidence="2" id="KW-1133">Transmembrane helix</keyword>